<evidence type="ECO:0000256" key="1">
    <source>
        <dbReference type="SAM" id="Phobius"/>
    </source>
</evidence>
<evidence type="ECO:0000313" key="2">
    <source>
        <dbReference type="EMBL" id="MDS0258822.1"/>
    </source>
</evidence>
<gene>
    <name evidence="2" type="ORF">NDI56_05370</name>
</gene>
<dbReference type="InterPro" id="IPR055943">
    <property type="entry name" value="DUF7521"/>
</dbReference>
<keyword evidence="3" id="KW-1185">Reference proteome</keyword>
<dbReference type="RefSeq" id="WP_310918385.1">
    <property type="nucleotide sequence ID" value="NZ_JAMQON010000001.1"/>
</dbReference>
<dbReference type="Proteomes" id="UP001259659">
    <property type="component" value="Unassembled WGS sequence"/>
</dbReference>
<feature type="transmembrane region" description="Helical" evidence="1">
    <location>
        <begin position="39"/>
        <end position="56"/>
    </location>
</feature>
<dbReference type="Pfam" id="PF24365">
    <property type="entry name" value="DUF7521"/>
    <property type="match status" value="1"/>
</dbReference>
<keyword evidence="1" id="KW-1133">Transmembrane helix</keyword>
<keyword evidence="1" id="KW-0472">Membrane</keyword>
<name>A0ABU2F981_9EURY</name>
<proteinExistence type="predicted"/>
<accession>A0ABU2F981</accession>
<comment type="caution">
    <text evidence="2">The sequence shown here is derived from an EMBL/GenBank/DDBJ whole genome shotgun (WGS) entry which is preliminary data.</text>
</comment>
<keyword evidence="1" id="KW-0812">Transmembrane</keyword>
<organism evidence="2 3">
    <name type="scientific">Haloarcula saliterrae</name>
    <dbReference type="NCBI Taxonomy" id="2950534"/>
    <lineage>
        <taxon>Archaea</taxon>
        <taxon>Methanobacteriati</taxon>
        <taxon>Methanobacteriota</taxon>
        <taxon>Stenosarchaea group</taxon>
        <taxon>Halobacteria</taxon>
        <taxon>Halobacteriales</taxon>
        <taxon>Haloarculaceae</taxon>
        <taxon>Haloarcula</taxon>
    </lineage>
</organism>
<dbReference type="EMBL" id="JAMQON010000001">
    <property type="protein sequence ID" value="MDS0258822.1"/>
    <property type="molecule type" value="Genomic_DNA"/>
</dbReference>
<feature type="transmembrane region" description="Helical" evidence="1">
    <location>
        <begin position="6"/>
        <end position="27"/>
    </location>
</feature>
<feature type="transmembrane region" description="Helical" evidence="1">
    <location>
        <begin position="68"/>
        <end position="86"/>
    </location>
</feature>
<sequence length="92" mass="9606">MTTVELVATVGAALTATLGALVAWLAFRGYRRNDSTVMRGLALGVVAIAVVPFLLTELVGPALSLSDAQTLLGVTLSHTFGLLAIYRTFRSG</sequence>
<protein>
    <submittedName>
        <fullName evidence="2">Uncharacterized protein</fullName>
    </submittedName>
</protein>
<evidence type="ECO:0000313" key="3">
    <source>
        <dbReference type="Proteomes" id="UP001259659"/>
    </source>
</evidence>
<reference evidence="2 3" key="1">
    <citation type="submission" date="2022-06" db="EMBL/GenBank/DDBJ databases">
        <title>Haloarcula sp. a new haloarchaeum isolate from saline soil.</title>
        <authorList>
            <person name="Strakova D."/>
            <person name="Galisteo C."/>
            <person name="Sanchez-Porro C."/>
            <person name="Ventosa A."/>
        </authorList>
    </citation>
    <scope>NUCLEOTIDE SEQUENCE [LARGE SCALE GENOMIC DNA]</scope>
    <source>
        <strain evidence="2 3">S1CR25-12</strain>
    </source>
</reference>